<sequence>MDPDSRLRYVDIGDEPMIHLEPVRVVTVVLGVLDILNGSDERGYGNVPLMSLDMAVESLKPIIDILPSVCIAKQNCQHFHDNLTVDESAAIRLYTMQSLFKHLNEILRSKVRAELLRPWLPYLKLLLMALYKLPSVKKTVWRGTNLDLSTLYKQGDRCTWWGFSSCTESITVADCFLGESGSRTLF</sequence>
<dbReference type="SUPFAM" id="SSF56399">
    <property type="entry name" value="ADP-ribosylation"/>
    <property type="match status" value="1"/>
</dbReference>
<accession>A0A815J140</accession>
<evidence type="ECO:0008006" key="4">
    <source>
        <dbReference type="Google" id="ProtNLM"/>
    </source>
</evidence>
<comment type="caution">
    <text evidence="1">The sequence shown here is derived from an EMBL/GenBank/DDBJ whole genome shotgun (WGS) entry which is preliminary data.</text>
</comment>
<dbReference type="Proteomes" id="UP000663829">
    <property type="component" value="Unassembled WGS sequence"/>
</dbReference>
<evidence type="ECO:0000313" key="3">
    <source>
        <dbReference type="Proteomes" id="UP000663829"/>
    </source>
</evidence>
<gene>
    <name evidence="1" type="ORF">GPM918_LOCUS32076</name>
    <name evidence="2" type="ORF">SRO942_LOCUS32733</name>
</gene>
<protein>
    <recommendedName>
        <fullName evidence="4">Mono(ADP-ribosyl)transferase</fullName>
    </recommendedName>
</protein>
<dbReference type="Proteomes" id="UP000681722">
    <property type="component" value="Unassembled WGS sequence"/>
</dbReference>
<keyword evidence="3" id="KW-1185">Reference proteome</keyword>
<evidence type="ECO:0000313" key="1">
    <source>
        <dbReference type="EMBL" id="CAF1375682.1"/>
    </source>
</evidence>
<dbReference type="AlphaFoldDB" id="A0A815J140"/>
<proteinExistence type="predicted"/>
<dbReference type="Gene3D" id="3.90.176.10">
    <property type="entry name" value="Toxin ADP-ribosyltransferase, Chain A, domain 1"/>
    <property type="match status" value="1"/>
</dbReference>
<dbReference type="EMBL" id="CAJNOQ010016155">
    <property type="protein sequence ID" value="CAF1375682.1"/>
    <property type="molecule type" value="Genomic_DNA"/>
</dbReference>
<reference evidence="1" key="1">
    <citation type="submission" date="2021-02" db="EMBL/GenBank/DDBJ databases">
        <authorList>
            <person name="Nowell W R."/>
        </authorList>
    </citation>
    <scope>NUCLEOTIDE SEQUENCE</scope>
</reference>
<organism evidence="1 3">
    <name type="scientific">Didymodactylos carnosus</name>
    <dbReference type="NCBI Taxonomy" id="1234261"/>
    <lineage>
        <taxon>Eukaryota</taxon>
        <taxon>Metazoa</taxon>
        <taxon>Spiralia</taxon>
        <taxon>Gnathifera</taxon>
        <taxon>Rotifera</taxon>
        <taxon>Eurotatoria</taxon>
        <taxon>Bdelloidea</taxon>
        <taxon>Philodinida</taxon>
        <taxon>Philodinidae</taxon>
        <taxon>Didymodactylos</taxon>
    </lineage>
</organism>
<dbReference type="EMBL" id="CAJOBC010078255">
    <property type="protein sequence ID" value="CAF4265945.1"/>
    <property type="molecule type" value="Genomic_DNA"/>
</dbReference>
<evidence type="ECO:0000313" key="2">
    <source>
        <dbReference type="EMBL" id="CAF4265945.1"/>
    </source>
</evidence>
<name>A0A815J140_9BILA</name>